<evidence type="ECO:0000256" key="1">
    <source>
        <dbReference type="SAM" id="SignalP"/>
    </source>
</evidence>
<reference evidence="2" key="1">
    <citation type="submission" date="2023-04" db="EMBL/GenBank/DDBJ databases">
        <title>Ambrosiozyma monospora NBRC 1965.</title>
        <authorList>
            <person name="Ichikawa N."/>
            <person name="Sato H."/>
            <person name="Tonouchi N."/>
        </authorList>
    </citation>
    <scope>NUCLEOTIDE SEQUENCE</scope>
    <source>
        <strain evidence="2">NBRC 1965</strain>
    </source>
</reference>
<feature type="chain" id="PRO_5040928868" evidence="1">
    <location>
        <begin position="17"/>
        <end position="119"/>
    </location>
</feature>
<evidence type="ECO:0000313" key="3">
    <source>
        <dbReference type="Proteomes" id="UP001165063"/>
    </source>
</evidence>
<comment type="caution">
    <text evidence="2">The sequence shown here is derived from an EMBL/GenBank/DDBJ whole genome shotgun (WGS) entry which is preliminary data.</text>
</comment>
<feature type="signal peptide" evidence="1">
    <location>
        <begin position="1"/>
        <end position="16"/>
    </location>
</feature>
<evidence type="ECO:0000313" key="2">
    <source>
        <dbReference type="EMBL" id="GME80443.1"/>
    </source>
</evidence>
<sequence length="119" mass="13666">MESTTCIMATVHLIWALQRMRLWTCMAGKSQWRCHAPPLPWSWYFLSAGWVAMEMKSLDRLADLPVICYAGLLDSRVWRGCYPGQRDVVLGFRLPNRVTELRWASCKLIAVSCILFSLG</sequence>
<dbReference type="AlphaFoldDB" id="A0A9W6T7K6"/>
<keyword evidence="1" id="KW-0732">Signal</keyword>
<protein>
    <submittedName>
        <fullName evidence="2">Unnamed protein product</fullName>
    </submittedName>
</protein>
<dbReference type="EMBL" id="BSXU01014215">
    <property type="protein sequence ID" value="GME80443.1"/>
    <property type="molecule type" value="Genomic_DNA"/>
</dbReference>
<proteinExistence type="predicted"/>
<gene>
    <name evidence="2" type="ORF">Amon01_000984600</name>
</gene>
<dbReference type="Proteomes" id="UP001165063">
    <property type="component" value="Unassembled WGS sequence"/>
</dbReference>
<accession>A0A9W6T7K6</accession>
<keyword evidence="3" id="KW-1185">Reference proteome</keyword>
<organism evidence="2 3">
    <name type="scientific">Ambrosiozyma monospora</name>
    <name type="common">Yeast</name>
    <name type="synonym">Endomycopsis monosporus</name>
    <dbReference type="NCBI Taxonomy" id="43982"/>
    <lineage>
        <taxon>Eukaryota</taxon>
        <taxon>Fungi</taxon>
        <taxon>Dikarya</taxon>
        <taxon>Ascomycota</taxon>
        <taxon>Saccharomycotina</taxon>
        <taxon>Pichiomycetes</taxon>
        <taxon>Pichiales</taxon>
        <taxon>Pichiaceae</taxon>
        <taxon>Ambrosiozyma</taxon>
    </lineage>
</organism>
<name>A0A9W6T7K6_AMBMO</name>